<keyword evidence="2" id="KW-1015">Disulfide bond</keyword>
<comment type="similarity">
    <text evidence="3">Belongs to the PMEI family.</text>
</comment>
<keyword evidence="1 5" id="KW-0732">Signal</keyword>
<dbReference type="Gene3D" id="1.20.140.40">
    <property type="entry name" value="Invertase/pectin methylesterase inhibitor family protein"/>
    <property type="match status" value="1"/>
</dbReference>
<dbReference type="RefSeq" id="XP_027339640.1">
    <property type="nucleotide sequence ID" value="XM_027483839.1"/>
</dbReference>
<reference evidence="7" key="1">
    <citation type="journal article" date="2019" name="Toxins">
        <title>Detection of Abrin-Like and Prepropulchellin-Like Toxin Genes and Transcripts Using Whole Genome Sequencing and Full-Length Transcript Sequencing of Abrus precatorius.</title>
        <authorList>
            <person name="Hovde B.T."/>
            <person name="Daligault H.E."/>
            <person name="Hanschen E.R."/>
            <person name="Kunde Y.A."/>
            <person name="Johnson M.B."/>
            <person name="Starkenburg S.R."/>
            <person name="Johnson S.L."/>
        </authorList>
    </citation>
    <scope>NUCLEOTIDE SEQUENCE [LARGE SCALE GENOMIC DNA]</scope>
</reference>
<feature type="region of interest" description="Disordered" evidence="4">
    <location>
        <begin position="192"/>
        <end position="213"/>
    </location>
</feature>
<sequence length="213" mass="23547">MDHHDFTIKSSLLILSISSLILLANGASSSRNNIHAVSRSLNLNHIKEFCQKTSNPNLCAQTIEPHFLHGDLDPFKALEVEVEATHSQTTKTLNLIQTLLAKPDTTKSLKDSLDACKDQYHMILDAIKETKDCMARFDMIDASFKFSAVISYQQTCKDQFEGDAFPLNDDSEAVFELGGNCLDIIADLKKGQEPKNLPPPQNTPTNNIIGTVS</sequence>
<organism evidence="7 8">
    <name type="scientific">Abrus precatorius</name>
    <name type="common">Indian licorice</name>
    <name type="synonym">Glycine abrus</name>
    <dbReference type="NCBI Taxonomy" id="3816"/>
    <lineage>
        <taxon>Eukaryota</taxon>
        <taxon>Viridiplantae</taxon>
        <taxon>Streptophyta</taxon>
        <taxon>Embryophyta</taxon>
        <taxon>Tracheophyta</taxon>
        <taxon>Spermatophyta</taxon>
        <taxon>Magnoliopsida</taxon>
        <taxon>eudicotyledons</taxon>
        <taxon>Gunneridae</taxon>
        <taxon>Pentapetalae</taxon>
        <taxon>rosids</taxon>
        <taxon>fabids</taxon>
        <taxon>Fabales</taxon>
        <taxon>Fabaceae</taxon>
        <taxon>Papilionoideae</taxon>
        <taxon>50 kb inversion clade</taxon>
        <taxon>NPAAA clade</taxon>
        <taxon>indigoferoid/millettioid clade</taxon>
        <taxon>Abreae</taxon>
        <taxon>Abrus</taxon>
    </lineage>
</organism>
<dbReference type="AlphaFoldDB" id="A0A8B8K7D8"/>
<dbReference type="KEGG" id="aprc:113853284"/>
<evidence type="ECO:0000256" key="1">
    <source>
        <dbReference type="ARBA" id="ARBA00022729"/>
    </source>
</evidence>
<dbReference type="PANTHER" id="PTHR36710">
    <property type="entry name" value="PECTINESTERASE INHIBITOR-LIKE"/>
    <property type="match status" value="1"/>
</dbReference>
<dbReference type="GeneID" id="113853284"/>
<dbReference type="GO" id="GO:0004857">
    <property type="term" value="F:enzyme inhibitor activity"/>
    <property type="evidence" value="ECO:0007669"/>
    <property type="project" value="InterPro"/>
</dbReference>
<evidence type="ECO:0000313" key="7">
    <source>
        <dbReference type="Proteomes" id="UP000694853"/>
    </source>
</evidence>
<dbReference type="Pfam" id="PF04043">
    <property type="entry name" value="PMEI"/>
    <property type="match status" value="1"/>
</dbReference>
<evidence type="ECO:0000313" key="8">
    <source>
        <dbReference type="RefSeq" id="XP_027339640.1"/>
    </source>
</evidence>
<evidence type="ECO:0000256" key="4">
    <source>
        <dbReference type="SAM" id="MobiDB-lite"/>
    </source>
</evidence>
<feature type="domain" description="Pectinesterase inhibitor" evidence="6">
    <location>
        <begin position="41"/>
        <end position="184"/>
    </location>
</feature>
<dbReference type="CDD" id="cd15800">
    <property type="entry name" value="PMEI-like_2"/>
    <property type="match status" value="1"/>
</dbReference>
<dbReference type="InterPro" id="IPR035513">
    <property type="entry name" value="Invertase/methylesterase_inhib"/>
</dbReference>
<accession>A0A8B8K7D8</accession>
<dbReference type="FunFam" id="1.20.140.40:FF:000003">
    <property type="entry name" value="Invertase/pectin methylesterase inhibitor family protein"/>
    <property type="match status" value="1"/>
</dbReference>
<dbReference type="InterPro" id="IPR052421">
    <property type="entry name" value="PCW_Enzyme_Inhibitor"/>
</dbReference>
<proteinExistence type="inferred from homology"/>
<evidence type="ECO:0000256" key="5">
    <source>
        <dbReference type="SAM" id="SignalP"/>
    </source>
</evidence>
<dbReference type="InterPro" id="IPR006501">
    <property type="entry name" value="Pectinesterase_inhib_dom"/>
</dbReference>
<evidence type="ECO:0000256" key="2">
    <source>
        <dbReference type="ARBA" id="ARBA00023157"/>
    </source>
</evidence>
<keyword evidence="7" id="KW-1185">Reference proteome</keyword>
<evidence type="ECO:0000259" key="6">
    <source>
        <dbReference type="SMART" id="SM00856"/>
    </source>
</evidence>
<reference evidence="8" key="2">
    <citation type="submission" date="2025-08" db="UniProtKB">
        <authorList>
            <consortium name="RefSeq"/>
        </authorList>
    </citation>
    <scope>IDENTIFICATION</scope>
    <source>
        <tissue evidence="8">Young leaves</tissue>
    </source>
</reference>
<gene>
    <name evidence="8" type="primary">LOC113853284</name>
</gene>
<dbReference type="SMART" id="SM00856">
    <property type="entry name" value="PMEI"/>
    <property type="match status" value="1"/>
</dbReference>
<feature type="chain" id="PRO_5034827388" evidence="5">
    <location>
        <begin position="27"/>
        <end position="213"/>
    </location>
</feature>
<dbReference type="Proteomes" id="UP000694853">
    <property type="component" value="Unplaced"/>
</dbReference>
<name>A0A8B8K7D8_ABRPR</name>
<evidence type="ECO:0000256" key="3">
    <source>
        <dbReference type="ARBA" id="ARBA00038471"/>
    </source>
</evidence>
<dbReference type="PANTHER" id="PTHR36710:SF21">
    <property type="entry name" value="PECTINESTERASE INHIBITOR DOMAIN-CONTAINING PROTEIN"/>
    <property type="match status" value="1"/>
</dbReference>
<protein>
    <submittedName>
        <fullName evidence="8">Pectinesterase inhibitor-like</fullName>
    </submittedName>
</protein>
<dbReference type="NCBIfam" id="TIGR01614">
    <property type="entry name" value="PME_inhib"/>
    <property type="match status" value="1"/>
</dbReference>
<dbReference type="SUPFAM" id="SSF101148">
    <property type="entry name" value="Plant invertase/pectin methylesterase inhibitor"/>
    <property type="match status" value="1"/>
</dbReference>
<feature type="signal peptide" evidence="5">
    <location>
        <begin position="1"/>
        <end position="26"/>
    </location>
</feature>
<dbReference type="OrthoDB" id="770764at2759"/>